<accession>A0A1M6ZT35</accession>
<name>A0A1M6ZT35_9FLAO</name>
<dbReference type="EMBL" id="FOKU01000008">
    <property type="protein sequence ID" value="SFC28817.1"/>
    <property type="molecule type" value="Genomic_DNA"/>
</dbReference>
<evidence type="ECO:0000313" key="3">
    <source>
        <dbReference type="Proteomes" id="UP000184031"/>
    </source>
</evidence>
<keyword evidence="4" id="KW-1185">Reference proteome</keyword>
<dbReference type="EMBL" id="FRAT01000009">
    <property type="protein sequence ID" value="SHL33658.1"/>
    <property type="molecule type" value="Genomic_DNA"/>
</dbReference>
<reference evidence="2 3" key="1">
    <citation type="submission" date="2016-11" db="EMBL/GenBank/DDBJ databases">
        <authorList>
            <person name="Varghese N."/>
            <person name="Submissions S."/>
        </authorList>
    </citation>
    <scope>NUCLEOTIDE SEQUENCE [LARGE SCALE GENOMIC DNA]</scope>
    <source>
        <strain evidence="2 3">CGMCC 1.12174</strain>
        <strain evidence="1 4">DSM 26351</strain>
    </source>
</reference>
<dbReference type="STRING" id="1055723.SAMN05216293_3234"/>
<dbReference type="Pfam" id="PF18143">
    <property type="entry name" value="HAD_SAK_2"/>
    <property type="match status" value="1"/>
</dbReference>
<evidence type="ECO:0000313" key="2">
    <source>
        <dbReference type="EMBL" id="SHL33658.1"/>
    </source>
</evidence>
<dbReference type="RefSeq" id="WP_072881789.1">
    <property type="nucleotide sequence ID" value="NZ_FOKU01000008.1"/>
</dbReference>
<sequence>MLILLDIDGVMVPNNNWKRPEFEDDGFPRFSSRATNSLQKIISETGAGILLTTSHKSNYPIKTWRNIFSTRGLGNVNIQKLRTNTLQMDRKEELIRWWNNRKEDHFVIIDDDKTLNSLPAPMKAKLVQPSATVGLNEELADTAIQILRS</sequence>
<evidence type="ECO:0000313" key="1">
    <source>
        <dbReference type="EMBL" id="SFC28817.1"/>
    </source>
</evidence>
<gene>
    <name evidence="1" type="ORF">SAMN04487891_108134</name>
    <name evidence="2" type="ORF">SAMN05216293_3234</name>
</gene>
<dbReference type="Proteomes" id="UP000198940">
    <property type="component" value="Unassembled WGS sequence"/>
</dbReference>
<dbReference type="AlphaFoldDB" id="A0A1M6ZT35"/>
<evidence type="ECO:0000313" key="4">
    <source>
        <dbReference type="Proteomes" id="UP000198940"/>
    </source>
</evidence>
<dbReference type="Proteomes" id="UP000184031">
    <property type="component" value="Unassembled WGS sequence"/>
</dbReference>
<organism evidence="2 3">
    <name type="scientific">Flagellimonas taeanensis</name>
    <dbReference type="NCBI Taxonomy" id="1005926"/>
    <lineage>
        <taxon>Bacteria</taxon>
        <taxon>Pseudomonadati</taxon>
        <taxon>Bacteroidota</taxon>
        <taxon>Flavobacteriia</taxon>
        <taxon>Flavobacteriales</taxon>
        <taxon>Flavobacteriaceae</taxon>
        <taxon>Flagellimonas</taxon>
    </lineage>
</organism>
<protein>
    <recommendedName>
        <fullName evidence="5">NLI interacting factor-like phosphatase</fullName>
    </recommendedName>
</protein>
<comment type="caution">
    <text evidence="2">The sequence shown here is derived from an EMBL/GenBank/DDBJ whole genome shotgun (WGS) entry which is preliminary data.</text>
</comment>
<evidence type="ECO:0008006" key="5">
    <source>
        <dbReference type="Google" id="ProtNLM"/>
    </source>
</evidence>
<proteinExistence type="predicted"/>
<dbReference type="OrthoDB" id="764324at2"/>